<dbReference type="InterPro" id="IPR026497">
    <property type="entry name" value="GRASP-with-SPASM"/>
</dbReference>
<evidence type="ECO:0000259" key="1">
    <source>
        <dbReference type="Pfam" id="PF13186"/>
    </source>
</evidence>
<gene>
    <name evidence="2" type="primary">gwsS</name>
    <name evidence="2" type="ORF">ABS765_16085</name>
</gene>
<dbReference type="SUPFAM" id="SSF102114">
    <property type="entry name" value="Radical SAM enzymes"/>
    <property type="match status" value="1"/>
</dbReference>
<protein>
    <submittedName>
        <fullName evidence="2">Grasp-with-spasm system SPASM domain peptide maturase</fullName>
    </submittedName>
</protein>
<dbReference type="Proteomes" id="UP001629058">
    <property type="component" value="Unassembled WGS sequence"/>
</dbReference>
<evidence type="ECO:0000313" key="2">
    <source>
        <dbReference type="EMBL" id="MFL9835537.1"/>
    </source>
</evidence>
<name>A0ABW8Y7N9_9FLAO</name>
<sequence length="374" mass="43673">MMYFKLFSNCLITKGFNQSLICDLQRQTYVIIPNDFVEIIDKLNNCTSIEDVYKYYGTDNKKTISEYIDYLVVNEFGFFCDTIDEFNNFPALKKDFIEPKKITNAIIEYSSIVDKKLHLVAKQLNDLQCKNLILFIYEKIDSQKLKSIIDYFIETRISSIEIISEYHEAVNDAFFKELNSTISSLTKVIFYDAPFEKFIAWDKEILFDRVLTQKNINSFKHCGIVHTKYFNTNFPKVLEAVNHNSCLHKKISIDVTGNIKNCPAMPESFGNIMNVSLQNALENSNFKKYWNITKDDIQTCKDCEFRYVCTDCRAFTERTHISSNHIDTSKPLKCGYNPYTSEWEEWNISPLKKKEIEYYGLVKIIDSSSVKTSI</sequence>
<accession>A0ABW8Y7N9</accession>
<dbReference type="InterPro" id="IPR023885">
    <property type="entry name" value="4Fe4S-binding_SPASM_dom"/>
</dbReference>
<dbReference type="Gene3D" id="3.20.20.70">
    <property type="entry name" value="Aldolase class I"/>
    <property type="match status" value="1"/>
</dbReference>
<proteinExistence type="predicted"/>
<dbReference type="NCBIfam" id="TIGR04193">
    <property type="entry name" value="SPASM_w_grasp"/>
    <property type="match status" value="1"/>
</dbReference>
<keyword evidence="3" id="KW-1185">Reference proteome</keyword>
<dbReference type="Pfam" id="PF13186">
    <property type="entry name" value="SPASM"/>
    <property type="match status" value="1"/>
</dbReference>
<dbReference type="RefSeq" id="WP_408092378.1">
    <property type="nucleotide sequence ID" value="NZ_JBELPY010000014.1"/>
</dbReference>
<comment type="caution">
    <text evidence="2">The sequence shown here is derived from an EMBL/GenBank/DDBJ whole genome shotgun (WGS) entry which is preliminary data.</text>
</comment>
<dbReference type="EMBL" id="JBELPY010000014">
    <property type="protein sequence ID" value="MFL9835537.1"/>
    <property type="molecule type" value="Genomic_DNA"/>
</dbReference>
<reference evidence="2 3" key="1">
    <citation type="submission" date="2024-06" db="EMBL/GenBank/DDBJ databases">
        <authorList>
            <person name="Kaempfer P."/>
            <person name="Viver T."/>
        </authorList>
    </citation>
    <scope>NUCLEOTIDE SEQUENCE [LARGE SCALE GENOMIC DNA]</scope>
    <source>
        <strain evidence="2 3">ST-37</strain>
    </source>
</reference>
<dbReference type="InterPro" id="IPR058240">
    <property type="entry name" value="rSAM_sf"/>
</dbReference>
<evidence type="ECO:0000313" key="3">
    <source>
        <dbReference type="Proteomes" id="UP001629058"/>
    </source>
</evidence>
<dbReference type="NCBIfam" id="TIGR04085">
    <property type="entry name" value="rSAM_more_4Fe4S"/>
    <property type="match status" value="1"/>
</dbReference>
<dbReference type="InterPro" id="IPR013785">
    <property type="entry name" value="Aldolase_TIM"/>
</dbReference>
<organism evidence="2 3">
    <name type="scientific">Chryseobacterium terrae</name>
    <dbReference type="NCBI Taxonomy" id="3163299"/>
    <lineage>
        <taxon>Bacteria</taxon>
        <taxon>Pseudomonadati</taxon>
        <taxon>Bacteroidota</taxon>
        <taxon>Flavobacteriia</taxon>
        <taxon>Flavobacteriales</taxon>
        <taxon>Weeksellaceae</taxon>
        <taxon>Chryseobacterium group</taxon>
        <taxon>Chryseobacterium</taxon>
    </lineage>
</organism>
<feature type="domain" description="4Fe4S-binding SPASM" evidence="1">
    <location>
        <begin position="248"/>
        <end position="304"/>
    </location>
</feature>